<feature type="transmembrane region" description="Helical" evidence="2">
    <location>
        <begin position="463"/>
        <end position="485"/>
    </location>
</feature>
<dbReference type="Proteomes" id="UP001375240">
    <property type="component" value="Unassembled WGS sequence"/>
</dbReference>
<organism evidence="4 5">
    <name type="scientific">Orbilia brochopaga</name>
    <dbReference type="NCBI Taxonomy" id="3140254"/>
    <lineage>
        <taxon>Eukaryota</taxon>
        <taxon>Fungi</taxon>
        <taxon>Dikarya</taxon>
        <taxon>Ascomycota</taxon>
        <taxon>Pezizomycotina</taxon>
        <taxon>Orbiliomycetes</taxon>
        <taxon>Orbiliales</taxon>
        <taxon>Orbiliaceae</taxon>
        <taxon>Orbilia</taxon>
    </lineage>
</organism>
<keyword evidence="5" id="KW-1185">Reference proteome</keyword>
<feature type="transmembrane region" description="Helical" evidence="2">
    <location>
        <begin position="497"/>
        <end position="520"/>
    </location>
</feature>
<evidence type="ECO:0000313" key="4">
    <source>
        <dbReference type="EMBL" id="KAK6334158.1"/>
    </source>
</evidence>
<evidence type="ECO:0000313" key="5">
    <source>
        <dbReference type="Proteomes" id="UP001375240"/>
    </source>
</evidence>
<protein>
    <submittedName>
        <fullName evidence="4">Uncharacterized protein</fullName>
    </submittedName>
</protein>
<feature type="transmembrane region" description="Helical" evidence="2">
    <location>
        <begin position="350"/>
        <end position="368"/>
    </location>
</feature>
<feature type="compositionally biased region" description="Basic residues" evidence="1">
    <location>
        <begin position="188"/>
        <end position="202"/>
    </location>
</feature>
<feature type="chain" id="PRO_5043911693" evidence="3">
    <location>
        <begin position="19"/>
        <end position="685"/>
    </location>
</feature>
<keyword evidence="3" id="KW-0732">Signal</keyword>
<proteinExistence type="predicted"/>
<feature type="transmembrane region" description="Helical" evidence="2">
    <location>
        <begin position="612"/>
        <end position="632"/>
    </location>
</feature>
<feature type="region of interest" description="Disordered" evidence="1">
    <location>
        <begin position="187"/>
        <end position="245"/>
    </location>
</feature>
<feature type="transmembrane region" description="Helical" evidence="2">
    <location>
        <begin position="316"/>
        <end position="338"/>
    </location>
</feature>
<evidence type="ECO:0000256" key="2">
    <source>
        <dbReference type="SAM" id="Phobius"/>
    </source>
</evidence>
<keyword evidence="2" id="KW-0472">Membrane</keyword>
<evidence type="ECO:0000256" key="1">
    <source>
        <dbReference type="SAM" id="MobiDB-lite"/>
    </source>
</evidence>
<feature type="compositionally biased region" description="Acidic residues" evidence="1">
    <location>
        <begin position="232"/>
        <end position="243"/>
    </location>
</feature>
<name>A0AAV9U4R7_9PEZI</name>
<comment type="caution">
    <text evidence="4">The sequence shown here is derived from an EMBL/GenBank/DDBJ whole genome shotgun (WGS) entry which is preliminary data.</text>
</comment>
<dbReference type="EMBL" id="JAVHNQ010000013">
    <property type="protein sequence ID" value="KAK6334158.1"/>
    <property type="molecule type" value="Genomic_DNA"/>
</dbReference>
<accession>A0AAV9U4R7</accession>
<feature type="signal peptide" evidence="3">
    <location>
        <begin position="1"/>
        <end position="18"/>
    </location>
</feature>
<feature type="transmembrane region" description="Helical" evidence="2">
    <location>
        <begin position="126"/>
        <end position="143"/>
    </location>
</feature>
<keyword evidence="2" id="KW-0812">Transmembrane</keyword>
<feature type="compositionally biased region" description="Acidic residues" evidence="1">
    <location>
        <begin position="208"/>
        <end position="220"/>
    </location>
</feature>
<gene>
    <name evidence="4" type="ORF">TWF696_002660</name>
</gene>
<dbReference type="AlphaFoldDB" id="A0AAV9U4R7"/>
<reference evidence="4 5" key="1">
    <citation type="submission" date="2019-10" db="EMBL/GenBank/DDBJ databases">
        <authorList>
            <person name="Palmer J.M."/>
        </authorList>
    </citation>
    <scope>NUCLEOTIDE SEQUENCE [LARGE SCALE GENOMIC DNA]</scope>
    <source>
        <strain evidence="4 5">TWF696</strain>
    </source>
</reference>
<evidence type="ECO:0000256" key="3">
    <source>
        <dbReference type="SAM" id="SignalP"/>
    </source>
</evidence>
<keyword evidence="2" id="KW-1133">Transmembrane helix</keyword>
<feature type="transmembrane region" description="Helical" evidence="2">
    <location>
        <begin position="554"/>
        <end position="572"/>
    </location>
</feature>
<sequence length="685" mass="77970">MKRLRLLAVVLAAELAAAQQDSLDLTDRECTAYFRNFTYTDSPWLWTGSISNFNYALFYRLNPDIINSSAATSEQNITQVLEAASANRRTRPGQISYPLAVDYQSVTDVCGASSGLYEWTFVSDTLTTWILPIFGLIVSLPWESNQRRDTIRMIFRWIGQPFATLTYIFWNLRVMGRVATLVDLGVPRRPHTKKPNGKRRPVNAKTIDEDDESDAMELEAVEQGTAGANENPDAEVPDDDPDPNDQTFCDVRDSFSILCVMNQYKLSSLLPISESTLRKNIIAALFLTDVSSGKFHLDATRRSVAAEIRRLRKRGVVPVLASLGWYFFALAISMYKAFGDVGDNATAHNLALGLLMGWLPVLVSAAIIDRNTVDSEYVGALLNKLMRRVHPYDITFTKFVGQGRRRWHYGVAHPILNMLERHPQHRLTRPVDWHAVAVDTLSEDWEAASLASYRITYFSKWEFVHMLAAWLTIGLSVLGAWYISFNTPTVGLGCRSFSYVMFASVCTLGGLIELALYPVVYRPVRRRRTDEFIPTDGWRGYFTSKRFRTRMNGLLSALDVLATLVLFAAVFMQTTGAFQFYWCKASLIGHHGGYVVFDNVMYIKRFFAARKYWMVGTIISSVVPVIGTVWTLREWLTQSFMWSTDVDRARRGLRRVRVWKGFWWGVRLGGWVNIKWLKGGVSWRP</sequence>